<dbReference type="EMBL" id="JAGGNH010000003">
    <property type="protein sequence ID" value="KAJ0977450.1"/>
    <property type="molecule type" value="Genomic_DNA"/>
</dbReference>
<evidence type="ECO:0000259" key="2">
    <source>
        <dbReference type="Pfam" id="PF14416"/>
    </source>
</evidence>
<reference evidence="3" key="1">
    <citation type="submission" date="2021-03" db="EMBL/GenBank/DDBJ databases">
        <authorList>
            <person name="Li Z."/>
            <person name="Yang C."/>
        </authorList>
    </citation>
    <scope>NUCLEOTIDE SEQUENCE</scope>
    <source>
        <strain evidence="3">Dzin_1.0</strain>
        <tissue evidence="3">Leaf</tissue>
    </source>
</reference>
<gene>
    <name evidence="3" type="ORF">J5N97_012924</name>
</gene>
<feature type="compositionally biased region" description="Basic and acidic residues" evidence="1">
    <location>
        <begin position="42"/>
        <end position="55"/>
    </location>
</feature>
<protein>
    <recommendedName>
        <fullName evidence="2">Trichome birefringence-like N-terminal domain-containing protein</fullName>
    </recommendedName>
</protein>
<evidence type="ECO:0000313" key="3">
    <source>
        <dbReference type="EMBL" id="KAJ0977450.1"/>
    </source>
</evidence>
<dbReference type="Pfam" id="PF14416">
    <property type="entry name" value="PMR5N"/>
    <property type="match status" value="1"/>
</dbReference>
<accession>A0A9D5CPZ1</accession>
<evidence type="ECO:0000256" key="1">
    <source>
        <dbReference type="SAM" id="MobiDB-lite"/>
    </source>
</evidence>
<feature type="domain" description="Trichome birefringence-like N-terminal" evidence="2">
    <location>
        <begin position="78"/>
        <end position="106"/>
    </location>
</feature>
<dbReference type="AlphaFoldDB" id="A0A9D5CPZ1"/>
<keyword evidence="4" id="KW-1185">Reference proteome</keyword>
<organism evidence="3 4">
    <name type="scientific">Dioscorea zingiberensis</name>
    <dbReference type="NCBI Taxonomy" id="325984"/>
    <lineage>
        <taxon>Eukaryota</taxon>
        <taxon>Viridiplantae</taxon>
        <taxon>Streptophyta</taxon>
        <taxon>Embryophyta</taxon>
        <taxon>Tracheophyta</taxon>
        <taxon>Spermatophyta</taxon>
        <taxon>Magnoliopsida</taxon>
        <taxon>Liliopsida</taxon>
        <taxon>Dioscoreales</taxon>
        <taxon>Dioscoreaceae</taxon>
        <taxon>Dioscorea</taxon>
    </lineage>
</organism>
<feature type="region of interest" description="Disordered" evidence="1">
    <location>
        <begin position="21"/>
        <end position="55"/>
    </location>
</feature>
<comment type="caution">
    <text evidence="3">The sequence shown here is derived from an EMBL/GenBank/DDBJ whole genome shotgun (WGS) entry which is preliminary data.</text>
</comment>
<dbReference type="Proteomes" id="UP001085076">
    <property type="component" value="Miscellaneous, Linkage group lg03"/>
</dbReference>
<proteinExistence type="predicted"/>
<name>A0A9D5CPZ1_9LILI</name>
<dbReference type="InterPro" id="IPR025846">
    <property type="entry name" value="TBL_N"/>
</dbReference>
<feature type="compositionally biased region" description="Polar residues" evidence="1">
    <location>
        <begin position="21"/>
        <end position="38"/>
    </location>
</feature>
<sequence length="107" mass="12147">MHLLRHISSVLSSESFTMMHCGSNSRKGPTTIISLQSSDDGDMPKKEKKTKEADEQEGIKLLELEVARPEKVVVKVPKSCDLFEGVWVLDNTTHPMYKKHECEFLTE</sequence>
<evidence type="ECO:0000313" key="4">
    <source>
        <dbReference type="Proteomes" id="UP001085076"/>
    </source>
</evidence>
<reference evidence="3" key="2">
    <citation type="journal article" date="2022" name="Hortic Res">
        <title>The genome of Dioscorea zingiberensis sheds light on the biosynthesis, origin and evolution of the medicinally important diosgenin saponins.</title>
        <authorList>
            <person name="Li Y."/>
            <person name="Tan C."/>
            <person name="Li Z."/>
            <person name="Guo J."/>
            <person name="Li S."/>
            <person name="Chen X."/>
            <person name="Wang C."/>
            <person name="Dai X."/>
            <person name="Yang H."/>
            <person name="Song W."/>
            <person name="Hou L."/>
            <person name="Xu J."/>
            <person name="Tong Z."/>
            <person name="Xu A."/>
            <person name="Yuan X."/>
            <person name="Wang W."/>
            <person name="Yang Q."/>
            <person name="Chen L."/>
            <person name="Sun Z."/>
            <person name="Wang K."/>
            <person name="Pan B."/>
            <person name="Chen J."/>
            <person name="Bao Y."/>
            <person name="Liu F."/>
            <person name="Qi X."/>
            <person name="Gang D.R."/>
            <person name="Wen J."/>
            <person name="Li J."/>
        </authorList>
    </citation>
    <scope>NUCLEOTIDE SEQUENCE</scope>
    <source>
        <strain evidence="3">Dzin_1.0</strain>
    </source>
</reference>